<sequence>MKKKITVTVVNVSKRVVLTVAFLVMVTTVSWAQQQRQVPNKRTQWGVKAGLNVSSIGGGNYNNIKAKAGFHAGITIDYAFTNEIYLLAGLEYTIKGPIVELSPDDQHINANYIQLPLTVGYKLQMTDELALIIDAGPYLSYGVNGQITEGDHKQDTFSSIALKRFDCGMVVGAAVDFRQFRFGMHCDFGLINIMQKGNDKAQNWNLGLSTGIRF</sequence>
<feature type="domain" description="Outer membrane protein beta-barrel" evidence="1">
    <location>
        <begin position="31"/>
        <end position="194"/>
    </location>
</feature>
<dbReference type="EMBL" id="AWSV01000057">
    <property type="protein sequence ID" value="ERI86207.1"/>
    <property type="molecule type" value="Genomic_DNA"/>
</dbReference>
<name>U2DX53_9BACE</name>
<evidence type="ECO:0000313" key="3">
    <source>
        <dbReference type="Proteomes" id="UP000016496"/>
    </source>
</evidence>
<dbReference type="Proteomes" id="UP000016496">
    <property type="component" value="Unassembled WGS sequence"/>
</dbReference>
<gene>
    <name evidence="2" type="ORF">HMPREF1981_01028</name>
</gene>
<dbReference type="HOGENOM" id="CLU_082049_1_3_10"/>
<dbReference type="AlphaFoldDB" id="U2DX53"/>
<dbReference type="InterPro" id="IPR025665">
    <property type="entry name" value="Beta-barrel_OMP_2"/>
</dbReference>
<evidence type="ECO:0000313" key="2">
    <source>
        <dbReference type="EMBL" id="ERI86207.1"/>
    </source>
</evidence>
<dbReference type="RefSeq" id="WP_021644390.1">
    <property type="nucleotide sequence ID" value="NZ_KE993071.1"/>
</dbReference>
<proteinExistence type="predicted"/>
<dbReference type="Pfam" id="PF13568">
    <property type="entry name" value="OMP_b-brl_2"/>
    <property type="match status" value="1"/>
</dbReference>
<evidence type="ECO:0000259" key="1">
    <source>
        <dbReference type="Pfam" id="PF13568"/>
    </source>
</evidence>
<protein>
    <recommendedName>
        <fullName evidence="1">Outer membrane protein beta-barrel domain-containing protein</fullName>
    </recommendedName>
</protein>
<reference evidence="2 3" key="1">
    <citation type="submission" date="2013-08" db="EMBL/GenBank/DDBJ databases">
        <authorList>
            <person name="Weinstock G."/>
            <person name="Sodergren E."/>
            <person name="Wylie T."/>
            <person name="Fulton L."/>
            <person name="Fulton R."/>
            <person name="Fronick C."/>
            <person name="O'Laughlin M."/>
            <person name="Godfrey J."/>
            <person name="Miner T."/>
            <person name="Herter B."/>
            <person name="Appelbaum E."/>
            <person name="Cordes M."/>
            <person name="Lek S."/>
            <person name="Wollam A."/>
            <person name="Pepin K.H."/>
            <person name="Palsikar V.B."/>
            <person name="Mitreva M."/>
            <person name="Wilson R.K."/>
        </authorList>
    </citation>
    <scope>NUCLEOTIDE SEQUENCE [LARGE SCALE GENOMIC DNA]</scope>
    <source>
        <strain evidence="2 3">F0041</strain>
    </source>
</reference>
<accession>U2DX53</accession>
<comment type="caution">
    <text evidence="2">The sequence shown here is derived from an EMBL/GenBank/DDBJ whole genome shotgun (WGS) entry which is preliminary data.</text>
</comment>
<organism evidence="2 3">
    <name type="scientific">Bacteroides pyogenes F0041</name>
    <dbReference type="NCBI Taxonomy" id="1321819"/>
    <lineage>
        <taxon>Bacteria</taxon>
        <taxon>Pseudomonadati</taxon>
        <taxon>Bacteroidota</taxon>
        <taxon>Bacteroidia</taxon>
        <taxon>Bacteroidales</taxon>
        <taxon>Bacteroidaceae</taxon>
        <taxon>Bacteroides</taxon>
    </lineage>
</organism>
<dbReference type="PATRIC" id="fig|1321819.3.peg.952"/>
<dbReference type="OrthoDB" id="1429208at2"/>